<feature type="compositionally biased region" description="Polar residues" evidence="1">
    <location>
        <begin position="429"/>
        <end position="441"/>
    </location>
</feature>
<accession>B0D866</accession>
<reference evidence="2 3" key="1">
    <citation type="journal article" date="2008" name="Nature">
        <title>The genome of Laccaria bicolor provides insights into mycorrhizal symbiosis.</title>
        <authorList>
            <person name="Martin F."/>
            <person name="Aerts A."/>
            <person name="Ahren D."/>
            <person name="Brun A."/>
            <person name="Danchin E.G.J."/>
            <person name="Duchaussoy F."/>
            <person name="Gibon J."/>
            <person name="Kohler A."/>
            <person name="Lindquist E."/>
            <person name="Pereda V."/>
            <person name="Salamov A."/>
            <person name="Shapiro H.J."/>
            <person name="Wuyts J."/>
            <person name="Blaudez D."/>
            <person name="Buee M."/>
            <person name="Brokstein P."/>
            <person name="Canbaeck B."/>
            <person name="Cohen D."/>
            <person name="Courty P.E."/>
            <person name="Coutinho P.M."/>
            <person name="Delaruelle C."/>
            <person name="Detter J.C."/>
            <person name="Deveau A."/>
            <person name="DiFazio S."/>
            <person name="Duplessis S."/>
            <person name="Fraissinet-Tachet L."/>
            <person name="Lucic E."/>
            <person name="Frey-Klett P."/>
            <person name="Fourrey C."/>
            <person name="Feussner I."/>
            <person name="Gay G."/>
            <person name="Grimwood J."/>
            <person name="Hoegger P.J."/>
            <person name="Jain P."/>
            <person name="Kilaru S."/>
            <person name="Labbe J."/>
            <person name="Lin Y.C."/>
            <person name="Legue V."/>
            <person name="Le Tacon F."/>
            <person name="Marmeisse R."/>
            <person name="Melayah D."/>
            <person name="Montanini B."/>
            <person name="Muratet M."/>
            <person name="Nehls U."/>
            <person name="Niculita-Hirzel H."/>
            <person name="Oudot-Le Secq M.P."/>
            <person name="Peter M."/>
            <person name="Quesneville H."/>
            <person name="Rajashekar B."/>
            <person name="Reich M."/>
            <person name="Rouhier N."/>
            <person name="Schmutz J."/>
            <person name="Yin T."/>
            <person name="Chalot M."/>
            <person name="Henrissat B."/>
            <person name="Kuees U."/>
            <person name="Lucas S."/>
            <person name="Van de Peer Y."/>
            <person name="Podila G.K."/>
            <person name="Polle A."/>
            <person name="Pukkila P.J."/>
            <person name="Richardson P.M."/>
            <person name="Rouze P."/>
            <person name="Sanders I.R."/>
            <person name="Stajich J.E."/>
            <person name="Tunlid A."/>
            <person name="Tuskan G."/>
            <person name="Grigoriev I.V."/>
        </authorList>
    </citation>
    <scope>NUCLEOTIDE SEQUENCE [LARGE SCALE GENOMIC DNA]</scope>
    <source>
        <strain evidence="3">S238N-H82 / ATCC MYA-4686</strain>
    </source>
</reference>
<dbReference type="EMBL" id="DS547100">
    <property type="protein sequence ID" value="EDR09254.1"/>
    <property type="molecule type" value="Genomic_DNA"/>
</dbReference>
<evidence type="ECO:0000313" key="3">
    <source>
        <dbReference type="Proteomes" id="UP000001194"/>
    </source>
</evidence>
<evidence type="ECO:0000256" key="1">
    <source>
        <dbReference type="SAM" id="MobiDB-lite"/>
    </source>
</evidence>
<dbReference type="GeneID" id="6076095"/>
<feature type="compositionally biased region" description="Basic and acidic residues" evidence="1">
    <location>
        <begin position="288"/>
        <end position="301"/>
    </location>
</feature>
<proteinExistence type="predicted"/>
<dbReference type="RefSeq" id="XP_001880567.1">
    <property type="nucleotide sequence ID" value="XM_001880532.1"/>
</dbReference>
<feature type="region of interest" description="Disordered" evidence="1">
    <location>
        <begin position="273"/>
        <end position="314"/>
    </location>
</feature>
<protein>
    <submittedName>
        <fullName evidence="2">Predicted protein</fullName>
    </submittedName>
</protein>
<name>B0D866_LACBS</name>
<dbReference type="KEGG" id="lbc:LACBIDRAFT_326697"/>
<dbReference type="InParanoid" id="B0D866"/>
<evidence type="ECO:0000313" key="2">
    <source>
        <dbReference type="EMBL" id="EDR09254.1"/>
    </source>
</evidence>
<keyword evidence="3" id="KW-1185">Reference proteome</keyword>
<feature type="region of interest" description="Disordered" evidence="1">
    <location>
        <begin position="365"/>
        <end position="441"/>
    </location>
</feature>
<gene>
    <name evidence="2" type="ORF">LACBIDRAFT_326697</name>
</gene>
<dbReference type="Proteomes" id="UP000001194">
    <property type="component" value="Unassembled WGS sequence"/>
</dbReference>
<sequence>MYHQESSRPHCRQPSLGASGSQHVDQAAVVEWDAVVASSQRVPAFSQGWCCIPCCFTKCGSSSMGQILSVGAFSWADSVGVGRWQFCGSSGVLMGGGSMWVVVVFAVAHGGPVLVTFEARYVWSGRHSQRGARWEERPGFALVGVCQGSEVGGDGGGLLANMGLNRVGAHLKGPATVFLVLVGHSEGASPKLATITPELPLPPVATRLPPWMGPKLSFEFMCENAKSKRNLEERLENNTLLPVLLISVCVSPLARGDASGSITTKKSEIKLNRGAPAYRSPLSGQLPPDKESASKGPEARRSARPAGCQPFVTKSGVSVGRHKDFSTISIPNHCPRQLAIVSALTVCANLTNSFTCTHRSSSCPSYERTHFKPGNKPSKYRPIRKASRASQSSTTNAIPGYPQFRLKETSSSAAHEWEGGTGGGGRSSLARSSPTLLSGHR</sequence>
<dbReference type="HOGENOM" id="CLU_621230_0_0_1"/>
<dbReference type="AlphaFoldDB" id="B0D866"/>
<organism evidence="3">
    <name type="scientific">Laccaria bicolor (strain S238N-H82 / ATCC MYA-4686)</name>
    <name type="common">Bicoloured deceiver</name>
    <name type="synonym">Laccaria laccata var. bicolor</name>
    <dbReference type="NCBI Taxonomy" id="486041"/>
    <lineage>
        <taxon>Eukaryota</taxon>
        <taxon>Fungi</taxon>
        <taxon>Dikarya</taxon>
        <taxon>Basidiomycota</taxon>
        <taxon>Agaricomycotina</taxon>
        <taxon>Agaricomycetes</taxon>
        <taxon>Agaricomycetidae</taxon>
        <taxon>Agaricales</taxon>
        <taxon>Agaricineae</taxon>
        <taxon>Hydnangiaceae</taxon>
        <taxon>Laccaria</taxon>
    </lineage>
</organism>
<feature type="compositionally biased region" description="Basic residues" evidence="1">
    <location>
        <begin position="378"/>
        <end position="387"/>
    </location>
</feature>
<feature type="compositionally biased region" description="Polar residues" evidence="1">
    <location>
        <begin position="388"/>
        <end position="397"/>
    </location>
</feature>